<evidence type="ECO:0000256" key="6">
    <source>
        <dbReference type="ARBA" id="ARBA00023136"/>
    </source>
</evidence>
<organism evidence="9 10">
    <name type="scientific">Umezawaea tangerina</name>
    <dbReference type="NCBI Taxonomy" id="84725"/>
    <lineage>
        <taxon>Bacteria</taxon>
        <taxon>Bacillati</taxon>
        <taxon>Actinomycetota</taxon>
        <taxon>Actinomycetes</taxon>
        <taxon>Pseudonocardiales</taxon>
        <taxon>Pseudonocardiaceae</taxon>
        <taxon>Umezawaea</taxon>
    </lineage>
</organism>
<reference evidence="9 10" key="1">
    <citation type="submission" date="2018-03" db="EMBL/GenBank/DDBJ databases">
        <title>Genomic Encyclopedia of Archaeal and Bacterial Type Strains, Phase II (KMG-II): from individual species to whole genera.</title>
        <authorList>
            <person name="Goeker M."/>
        </authorList>
    </citation>
    <scope>NUCLEOTIDE SEQUENCE [LARGE SCALE GENOMIC DNA]</scope>
    <source>
        <strain evidence="9 10">DSM 44720</strain>
    </source>
</reference>
<dbReference type="PROSITE" id="PS50850">
    <property type="entry name" value="MFS"/>
    <property type="match status" value="1"/>
</dbReference>
<dbReference type="EMBL" id="PVTF01000007">
    <property type="protein sequence ID" value="PRY39672.1"/>
    <property type="molecule type" value="Genomic_DNA"/>
</dbReference>
<protein>
    <submittedName>
        <fullName evidence="9">Putative MFS family arabinose efflux permease</fullName>
    </submittedName>
</protein>
<dbReference type="InterPro" id="IPR011701">
    <property type="entry name" value="MFS"/>
</dbReference>
<feature type="transmembrane region" description="Helical" evidence="7">
    <location>
        <begin position="374"/>
        <end position="400"/>
    </location>
</feature>
<comment type="caution">
    <text evidence="9">The sequence shown here is derived from an EMBL/GenBank/DDBJ whole genome shotgun (WGS) entry which is preliminary data.</text>
</comment>
<accession>A0A2T0T1Y7</accession>
<feature type="transmembrane region" description="Helical" evidence="7">
    <location>
        <begin position="256"/>
        <end position="277"/>
    </location>
</feature>
<evidence type="ECO:0000256" key="5">
    <source>
        <dbReference type="ARBA" id="ARBA00022989"/>
    </source>
</evidence>
<feature type="transmembrane region" description="Helical" evidence="7">
    <location>
        <begin position="62"/>
        <end position="84"/>
    </location>
</feature>
<feature type="transmembrane region" description="Helical" evidence="7">
    <location>
        <begin position="225"/>
        <end position="250"/>
    </location>
</feature>
<keyword evidence="10" id="KW-1185">Reference proteome</keyword>
<evidence type="ECO:0000256" key="3">
    <source>
        <dbReference type="ARBA" id="ARBA00022475"/>
    </source>
</evidence>
<dbReference type="InterPro" id="IPR050171">
    <property type="entry name" value="MFS_Transporters"/>
</dbReference>
<dbReference type="AlphaFoldDB" id="A0A2T0T1Y7"/>
<keyword evidence="4 7" id="KW-0812">Transmembrane</keyword>
<feature type="transmembrane region" description="Helical" evidence="7">
    <location>
        <begin position="155"/>
        <end position="172"/>
    </location>
</feature>
<dbReference type="SUPFAM" id="SSF103473">
    <property type="entry name" value="MFS general substrate transporter"/>
    <property type="match status" value="1"/>
</dbReference>
<evidence type="ECO:0000256" key="1">
    <source>
        <dbReference type="ARBA" id="ARBA00004651"/>
    </source>
</evidence>
<feature type="transmembrane region" description="Helical" evidence="7">
    <location>
        <begin position="178"/>
        <end position="199"/>
    </location>
</feature>
<dbReference type="Pfam" id="PF07690">
    <property type="entry name" value="MFS_1"/>
    <property type="match status" value="1"/>
</dbReference>
<evidence type="ECO:0000313" key="10">
    <source>
        <dbReference type="Proteomes" id="UP000239494"/>
    </source>
</evidence>
<sequence length="413" mass="41510">MPPATNAVSGSARRWLSAVVPEPGAARGLAVLVLAQSLGTGLFLTSSAVFLTRVVGLSPQQVGLGLGVAGLCGIAVSTPAGALADRFGSRRPLVAAHVLCAAVVAAYGLVSSFTPFLLAVVAIGVCEGAAEPLRATLVHERVGAAAAVVRGRLRAVFNIGFAAGSALAGLALTVGTRAAFVAVVLATAATHLACAWIAARPSDGSPRATGPRERTTRGAFRDVRFLVLTAANGVLELHSVVITLAVPLWIVTSTAVGAGFNAVLLVLNTALVVLFQVRIGKAADDLADAARAQTRAGLLLAVGCAVTALSGTGGPLVGMAVLLVGAVVVAWGEMVQSASAFTLSFELPPPGRQGEYQGVFAMRKGVRQSVGPPLVTWLVIGTGVVGWFALALVFAAAGVLGSSAARPRPDATT</sequence>
<feature type="transmembrane region" description="Helical" evidence="7">
    <location>
        <begin position="298"/>
        <end position="331"/>
    </location>
</feature>
<dbReference type="PANTHER" id="PTHR23517">
    <property type="entry name" value="RESISTANCE PROTEIN MDTM, PUTATIVE-RELATED-RELATED"/>
    <property type="match status" value="1"/>
</dbReference>
<keyword evidence="5 7" id="KW-1133">Transmembrane helix</keyword>
<evidence type="ECO:0000256" key="7">
    <source>
        <dbReference type="SAM" id="Phobius"/>
    </source>
</evidence>
<comment type="subcellular location">
    <subcellularLocation>
        <location evidence="1">Cell membrane</location>
        <topology evidence="1">Multi-pass membrane protein</topology>
    </subcellularLocation>
</comment>
<dbReference type="Gene3D" id="1.20.1250.20">
    <property type="entry name" value="MFS general substrate transporter like domains"/>
    <property type="match status" value="1"/>
</dbReference>
<keyword evidence="3" id="KW-1003">Cell membrane</keyword>
<dbReference type="InterPro" id="IPR036259">
    <property type="entry name" value="MFS_trans_sf"/>
</dbReference>
<dbReference type="PANTHER" id="PTHR23517:SF2">
    <property type="entry name" value="MULTIDRUG RESISTANCE PROTEIN MDTH"/>
    <property type="match status" value="1"/>
</dbReference>
<proteinExistence type="predicted"/>
<name>A0A2T0T1Y7_9PSEU</name>
<dbReference type="Proteomes" id="UP000239494">
    <property type="component" value="Unassembled WGS sequence"/>
</dbReference>
<keyword evidence="2" id="KW-0813">Transport</keyword>
<dbReference type="GO" id="GO:0005886">
    <property type="term" value="C:plasma membrane"/>
    <property type="evidence" value="ECO:0007669"/>
    <property type="project" value="UniProtKB-SubCell"/>
</dbReference>
<dbReference type="RefSeq" id="WP_170155990.1">
    <property type="nucleotide sequence ID" value="NZ_PVTF01000007.1"/>
</dbReference>
<dbReference type="InterPro" id="IPR020846">
    <property type="entry name" value="MFS_dom"/>
</dbReference>
<gene>
    <name evidence="9" type="ORF">CLV43_107259</name>
</gene>
<dbReference type="GO" id="GO:0022857">
    <property type="term" value="F:transmembrane transporter activity"/>
    <property type="evidence" value="ECO:0007669"/>
    <property type="project" value="InterPro"/>
</dbReference>
<evidence type="ECO:0000259" key="8">
    <source>
        <dbReference type="PROSITE" id="PS50850"/>
    </source>
</evidence>
<keyword evidence="6 7" id="KW-0472">Membrane</keyword>
<feature type="transmembrane region" description="Helical" evidence="7">
    <location>
        <begin position="29"/>
        <end position="50"/>
    </location>
</feature>
<evidence type="ECO:0000313" key="9">
    <source>
        <dbReference type="EMBL" id="PRY39672.1"/>
    </source>
</evidence>
<evidence type="ECO:0000256" key="4">
    <source>
        <dbReference type="ARBA" id="ARBA00022692"/>
    </source>
</evidence>
<feature type="domain" description="Major facilitator superfamily (MFS) profile" evidence="8">
    <location>
        <begin position="25"/>
        <end position="410"/>
    </location>
</feature>
<evidence type="ECO:0000256" key="2">
    <source>
        <dbReference type="ARBA" id="ARBA00022448"/>
    </source>
</evidence>